<feature type="transmembrane region" description="Helical" evidence="1">
    <location>
        <begin position="87"/>
        <end position="103"/>
    </location>
</feature>
<evidence type="ECO:0000256" key="1">
    <source>
        <dbReference type="SAM" id="Phobius"/>
    </source>
</evidence>
<dbReference type="Proteomes" id="UP000054937">
    <property type="component" value="Unassembled WGS sequence"/>
</dbReference>
<proteinExistence type="predicted"/>
<accession>A0A0V0QPR4</accession>
<comment type="caution">
    <text evidence="2">The sequence shown here is derived from an EMBL/GenBank/DDBJ whole genome shotgun (WGS) entry which is preliminary data.</text>
</comment>
<gene>
    <name evidence="2" type="ORF">PPERSA_11328</name>
</gene>
<protein>
    <submittedName>
        <fullName evidence="2">Uncharacterized protein</fullName>
    </submittedName>
</protein>
<keyword evidence="1" id="KW-0812">Transmembrane</keyword>
<evidence type="ECO:0000313" key="2">
    <source>
        <dbReference type="EMBL" id="KRX04204.1"/>
    </source>
</evidence>
<reference evidence="2 3" key="1">
    <citation type="journal article" date="2015" name="Sci. Rep.">
        <title>Genome of the facultative scuticociliatosis pathogen Pseudocohnilembus persalinus provides insight into its virulence through horizontal gene transfer.</title>
        <authorList>
            <person name="Xiong J."/>
            <person name="Wang G."/>
            <person name="Cheng J."/>
            <person name="Tian M."/>
            <person name="Pan X."/>
            <person name="Warren A."/>
            <person name="Jiang C."/>
            <person name="Yuan D."/>
            <person name="Miao W."/>
        </authorList>
    </citation>
    <scope>NUCLEOTIDE SEQUENCE [LARGE SCALE GENOMIC DNA]</scope>
    <source>
        <strain evidence="2">36N120E</strain>
    </source>
</reference>
<dbReference type="InParanoid" id="A0A0V0QPR4"/>
<sequence>MSYNKNQINILAQNEQSVLQTGLCVGILGGVIVVGKSIYDIIKQIIRINRANRHQLENYTKEKLMNLAYFISIFSVSKFILPKGLNVSLFVEIYLGIFGVMYAERYQLDRQFTNNFTKIYVNRFKSSGF</sequence>
<evidence type="ECO:0000313" key="3">
    <source>
        <dbReference type="Proteomes" id="UP000054937"/>
    </source>
</evidence>
<name>A0A0V0QPR4_PSEPJ</name>
<dbReference type="AlphaFoldDB" id="A0A0V0QPR4"/>
<dbReference type="EMBL" id="LDAU01000120">
    <property type="protein sequence ID" value="KRX04204.1"/>
    <property type="molecule type" value="Genomic_DNA"/>
</dbReference>
<organism evidence="2 3">
    <name type="scientific">Pseudocohnilembus persalinus</name>
    <name type="common">Ciliate</name>
    <dbReference type="NCBI Taxonomy" id="266149"/>
    <lineage>
        <taxon>Eukaryota</taxon>
        <taxon>Sar</taxon>
        <taxon>Alveolata</taxon>
        <taxon>Ciliophora</taxon>
        <taxon>Intramacronucleata</taxon>
        <taxon>Oligohymenophorea</taxon>
        <taxon>Scuticociliatia</taxon>
        <taxon>Philasterida</taxon>
        <taxon>Pseudocohnilembidae</taxon>
        <taxon>Pseudocohnilembus</taxon>
    </lineage>
</organism>
<keyword evidence="1" id="KW-1133">Transmembrane helix</keyword>
<keyword evidence="1" id="KW-0472">Membrane</keyword>
<keyword evidence="3" id="KW-1185">Reference proteome</keyword>